<keyword evidence="1" id="KW-0812">Transmembrane</keyword>
<organism evidence="2 3">
    <name type="scientific">Karstenula rhodostoma CBS 690.94</name>
    <dbReference type="NCBI Taxonomy" id="1392251"/>
    <lineage>
        <taxon>Eukaryota</taxon>
        <taxon>Fungi</taxon>
        <taxon>Dikarya</taxon>
        <taxon>Ascomycota</taxon>
        <taxon>Pezizomycotina</taxon>
        <taxon>Dothideomycetes</taxon>
        <taxon>Pleosporomycetidae</taxon>
        <taxon>Pleosporales</taxon>
        <taxon>Massarineae</taxon>
        <taxon>Didymosphaeriaceae</taxon>
        <taxon>Karstenula</taxon>
    </lineage>
</organism>
<keyword evidence="3" id="KW-1185">Reference proteome</keyword>
<comment type="caution">
    <text evidence="2">The sequence shown here is derived from an EMBL/GenBank/DDBJ whole genome shotgun (WGS) entry which is preliminary data.</text>
</comment>
<gene>
    <name evidence="2" type="ORF">P171DRAFT_430897</name>
</gene>
<dbReference type="OrthoDB" id="3732200at2759"/>
<protein>
    <submittedName>
        <fullName evidence="2">Uncharacterized protein</fullName>
    </submittedName>
</protein>
<feature type="transmembrane region" description="Helical" evidence="1">
    <location>
        <begin position="69"/>
        <end position="93"/>
    </location>
</feature>
<dbReference type="Proteomes" id="UP000799764">
    <property type="component" value="Unassembled WGS sequence"/>
</dbReference>
<dbReference type="AlphaFoldDB" id="A0A9P4PLT2"/>
<evidence type="ECO:0000313" key="3">
    <source>
        <dbReference type="Proteomes" id="UP000799764"/>
    </source>
</evidence>
<keyword evidence="1" id="KW-0472">Membrane</keyword>
<dbReference type="EMBL" id="MU001499">
    <property type="protein sequence ID" value="KAF2445488.1"/>
    <property type="molecule type" value="Genomic_DNA"/>
</dbReference>
<reference evidence="2" key="1">
    <citation type="journal article" date="2020" name="Stud. Mycol.">
        <title>101 Dothideomycetes genomes: a test case for predicting lifestyles and emergence of pathogens.</title>
        <authorList>
            <person name="Haridas S."/>
            <person name="Albert R."/>
            <person name="Binder M."/>
            <person name="Bloem J."/>
            <person name="Labutti K."/>
            <person name="Salamov A."/>
            <person name="Andreopoulos B."/>
            <person name="Baker S."/>
            <person name="Barry K."/>
            <person name="Bills G."/>
            <person name="Bluhm B."/>
            <person name="Cannon C."/>
            <person name="Castanera R."/>
            <person name="Culley D."/>
            <person name="Daum C."/>
            <person name="Ezra D."/>
            <person name="Gonzalez J."/>
            <person name="Henrissat B."/>
            <person name="Kuo A."/>
            <person name="Liang C."/>
            <person name="Lipzen A."/>
            <person name="Lutzoni F."/>
            <person name="Magnuson J."/>
            <person name="Mondo S."/>
            <person name="Nolan M."/>
            <person name="Ohm R."/>
            <person name="Pangilinan J."/>
            <person name="Park H.-J."/>
            <person name="Ramirez L."/>
            <person name="Alfaro M."/>
            <person name="Sun H."/>
            <person name="Tritt A."/>
            <person name="Yoshinaga Y."/>
            <person name="Zwiers L.-H."/>
            <person name="Turgeon B."/>
            <person name="Goodwin S."/>
            <person name="Spatafora J."/>
            <person name="Crous P."/>
            <person name="Grigoriev I."/>
        </authorList>
    </citation>
    <scope>NUCLEOTIDE SEQUENCE</scope>
    <source>
        <strain evidence="2">CBS 690.94</strain>
    </source>
</reference>
<keyword evidence="1" id="KW-1133">Transmembrane helix</keyword>
<proteinExistence type="predicted"/>
<name>A0A9P4PLT2_9PLEO</name>
<sequence>MFKSTAWTRSRINSESALLHCSLRRLIKMSNASQPQSFDDQIYTGFWINRAKVSTYGAPLTLDCQAGNFLIAFLALYVSIAGQSFWTISRFLLHKYLSSESQSDGVYHQHQAILRNSITAPQVAEERFKLMIAWRNRTQKLFFVSYLYRYLHL</sequence>
<evidence type="ECO:0000313" key="2">
    <source>
        <dbReference type="EMBL" id="KAF2445488.1"/>
    </source>
</evidence>
<accession>A0A9P4PLT2</accession>
<evidence type="ECO:0000256" key="1">
    <source>
        <dbReference type="SAM" id="Phobius"/>
    </source>
</evidence>